<comment type="catalytic activity">
    <reaction evidence="7">
        <text>pyridoxamine 5'-phosphate + O2 + H2O = pyridoxal 5'-phosphate + H2O2 + NH4(+)</text>
        <dbReference type="Rhea" id="RHEA:15817"/>
        <dbReference type="ChEBI" id="CHEBI:15377"/>
        <dbReference type="ChEBI" id="CHEBI:15379"/>
        <dbReference type="ChEBI" id="CHEBI:16240"/>
        <dbReference type="ChEBI" id="CHEBI:28938"/>
        <dbReference type="ChEBI" id="CHEBI:58451"/>
        <dbReference type="ChEBI" id="CHEBI:597326"/>
        <dbReference type="EC" id="1.4.3.5"/>
    </reaction>
</comment>
<feature type="binding site" evidence="7 9">
    <location>
        <begin position="77"/>
        <end position="82"/>
    </location>
    <ligand>
        <name>FMN</name>
        <dbReference type="ChEBI" id="CHEBI:58210"/>
    </ligand>
</feature>
<keyword evidence="5 7" id="KW-0560">Oxidoreductase</keyword>
<comment type="catalytic activity">
    <reaction evidence="7">
        <text>pyridoxine 5'-phosphate + O2 = pyridoxal 5'-phosphate + H2O2</text>
        <dbReference type="Rhea" id="RHEA:15149"/>
        <dbReference type="ChEBI" id="CHEBI:15379"/>
        <dbReference type="ChEBI" id="CHEBI:16240"/>
        <dbReference type="ChEBI" id="CHEBI:58589"/>
        <dbReference type="ChEBI" id="CHEBI:597326"/>
        <dbReference type="EC" id="1.4.3.5"/>
    </reaction>
</comment>
<name>A0A918X1B3_9ACTN</name>
<dbReference type="AlphaFoldDB" id="A0A918X1B3"/>
<dbReference type="PIRSF" id="PIRSF000190">
    <property type="entry name" value="Pyd_amn-ph_oxd"/>
    <property type="match status" value="1"/>
</dbReference>
<feature type="binding site" evidence="7 9">
    <location>
        <position position="212"/>
    </location>
    <ligand>
        <name>FMN</name>
        <dbReference type="ChEBI" id="CHEBI:58210"/>
    </ligand>
</feature>
<comment type="function">
    <text evidence="7">Catalyzes the oxidation of either pyridoxine 5'-phosphate (PNP) or pyridoxamine 5'-phosphate (PMP) into pyridoxal 5'-phosphate (PLP).</text>
</comment>
<feature type="binding site" evidence="7 9">
    <location>
        <position position="121"/>
    </location>
    <ligand>
        <name>FMN</name>
        <dbReference type="ChEBI" id="CHEBI:58210"/>
    </ligand>
</feature>
<protein>
    <recommendedName>
        <fullName evidence="7">Pyridoxine/pyridoxamine 5'-phosphate oxidase</fullName>
        <ecNumber evidence="7">1.4.3.5</ecNumber>
    </recommendedName>
    <alternativeName>
        <fullName evidence="7">PNP/PMP oxidase</fullName>
        <shortName evidence="7">PNPOx</shortName>
    </alternativeName>
    <alternativeName>
        <fullName evidence="7">Pyridoxal 5'-phosphate synthase</fullName>
    </alternativeName>
</protein>
<feature type="binding site" evidence="7 9">
    <location>
        <position position="98"/>
    </location>
    <ligand>
        <name>FMN</name>
        <dbReference type="ChEBI" id="CHEBI:58210"/>
    </ligand>
</feature>
<reference evidence="13" key="1">
    <citation type="journal article" date="2014" name="Int. J. Syst. Evol. Microbiol.">
        <title>Complete genome sequence of Corynebacterium casei LMG S-19264T (=DSM 44701T), isolated from a smear-ripened cheese.</title>
        <authorList>
            <consortium name="US DOE Joint Genome Institute (JGI-PGF)"/>
            <person name="Walter F."/>
            <person name="Albersmeier A."/>
            <person name="Kalinowski J."/>
            <person name="Ruckert C."/>
        </authorList>
    </citation>
    <scope>NUCLEOTIDE SEQUENCE</scope>
    <source>
        <strain evidence="13">JCM 4637</strain>
    </source>
</reference>
<comment type="subunit">
    <text evidence="2 7">Homodimer.</text>
</comment>
<dbReference type="InterPro" id="IPR019576">
    <property type="entry name" value="Pyridoxamine_oxidase_dimer_C"/>
</dbReference>
<feature type="binding site" evidence="7 8">
    <location>
        <position position="147"/>
    </location>
    <ligand>
        <name>substrate</name>
    </ligand>
</feature>
<dbReference type="InterPro" id="IPR000659">
    <property type="entry name" value="Pyridox_Oxase"/>
</dbReference>
<feature type="domain" description="Pyridoxamine 5'-phosphate oxidase N-terminal" evidence="11">
    <location>
        <begin position="50"/>
        <end position="167"/>
    </location>
</feature>
<dbReference type="InterPro" id="IPR012349">
    <property type="entry name" value="Split_barrel_FMN-bd"/>
</dbReference>
<comment type="similarity">
    <text evidence="1 7">Belongs to the pyridoxamine 5'-phosphate oxidase family.</text>
</comment>
<comment type="pathway">
    <text evidence="7">Cofactor metabolism; pyridoxal 5'-phosphate salvage; pyridoxal 5'-phosphate from pyridoxamine 5'-phosphate: step 1/1.</text>
</comment>
<evidence type="ECO:0000313" key="14">
    <source>
        <dbReference type="Proteomes" id="UP000638353"/>
    </source>
</evidence>
<feature type="binding site" evidence="7 9">
    <location>
        <begin position="92"/>
        <end position="93"/>
    </location>
    <ligand>
        <name>FMN</name>
        <dbReference type="ChEBI" id="CHEBI:58210"/>
    </ligand>
</feature>
<dbReference type="Pfam" id="PF10590">
    <property type="entry name" value="PNP_phzG_C"/>
    <property type="match status" value="1"/>
</dbReference>
<feature type="region of interest" description="Disordered" evidence="10">
    <location>
        <begin position="1"/>
        <end position="24"/>
    </location>
</feature>
<dbReference type="EMBL" id="BMVC01000010">
    <property type="protein sequence ID" value="GHD03137.1"/>
    <property type="molecule type" value="Genomic_DNA"/>
</dbReference>
<dbReference type="FunFam" id="2.30.110.10:FF:000020">
    <property type="entry name" value="PNPO isoform 11"/>
    <property type="match status" value="1"/>
</dbReference>
<evidence type="ECO:0000256" key="5">
    <source>
        <dbReference type="ARBA" id="ARBA00023002"/>
    </source>
</evidence>
<evidence type="ECO:0000256" key="8">
    <source>
        <dbReference type="PIRSR" id="PIRSR000190-1"/>
    </source>
</evidence>
<dbReference type="NCBIfam" id="NF004231">
    <property type="entry name" value="PRK05679.1"/>
    <property type="match status" value="1"/>
</dbReference>
<feature type="binding site" evidence="7 8">
    <location>
        <position position="143"/>
    </location>
    <ligand>
        <name>substrate</name>
    </ligand>
</feature>
<dbReference type="Pfam" id="PF01243">
    <property type="entry name" value="PNPOx_N"/>
    <property type="match status" value="1"/>
</dbReference>
<organism evidence="13 14">
    <name type="scientific">Streptomyces finlayi</name>
    <dbReference type="NCBI Taxonomy" id="67296"/>
    <lineage>
        <taxon>Bacteria</taxon>
        <taxon>Bacillati</taxon>
        <taxon>Actinomycetota</taxon>
        <taxon>Actinomycetes</taxon>
        <taxon>Kitasatosporales</taxon>
        <taxon>Streptomycetaceae</taxon>
        <taxon>Streptomyces</taxon>
    </lineage>
</organism>
<feature type="binding site" evidence="7 8">
    <location>
        <position position="82"/>
    </location>
    <ligand>
        <name>substrate</name>
    </ligand>
</feature>
<gene>
    <name evidence="7 13" type="primary">pdxH</name>
    <name evidence="13" type="ORF">GCM10010334_50530</name>
</gene>
<feature type="binding site" evidence="7 9">
    <location>
        <begin position="156"/>
        <end position="157"/>
    </location>
    <ligand>
        <name>FMN</name>
        <dbReference type="ChEBI" id="CHEBI:58210"/>
    </ligand>
</feature>
<dbReference type="GO" id="GO:0008615">
    <property type="term" value="P:pyridoxine biosynthetic process"/>
    <property type="evidence" value="ECO:0007669"/>
    <property type="project" value="UniProtKB-UniRule"/>
</dbReference>
<accession>A0A918X1B3</accession>
<dbReference type="PROSITE" id="PS01064">
    <property type="entry name" value="PYRIDOX_OXIDASE"/>
    <property type="match status" value="1"/>
</dbReference>
<evidence type="ECO:0000259" key="11">
    <source>
        <dbReference type="Pfam" id="PF01243"/>
    </source>
</evidence>
<evidence type="ECO:0000256" key="9">
    <source>
        <dbReference type="PIRSR" id="PIRSR000190-2"/>
    </source>
</evidence>
<sequence length="230" mass="25352">MPNTAPAASDPSAEGPLPDPAAMREQYRSEPLAEKTLAATPMEQFAHWFQQAVTAGLDEPNAMVVATATPDGRPSTRTVLLKAYDGDGFVFFTNYESRKGTELAANPHVSLLFPWHSIARQVIVTGTAARVSRAETAAYFRTRPHGSQLGAWASNQSRPIATREELTTAYDDLAARYPEGEKVPVPPHWGGFRITPETVEFWQGHQNRLHDRLRYVSTGPGAWSVERLNP</sequence>
<evidence type="ECO:0000256" key="7">
    <source>
        <dbReference type="HAMAP-Rule" id="MF_01629"/>
    </source>
</evidence>
<dbReference type="EC" id="1.4.3.5" evidence="7"/>
<dbReference type="SUPFAM" id="SSF50475">
    <property type="entry name" value="FMN-binding split barrel"/>
    <property type="match status" value="1"/>
</dbReference>
<feature type="binding site" evidence="8">
    <location>
        <begin position="24"/>
        <end position="27"/>
    </location>
    <ligand>
        <name>substrate</name>
    </ligand>
</feature>
<dbReference type="InterPro" id="IPR019740">
    <property type="entry name" value="Pyridox_Oxase_CS"/>
</dbReference>
<evidence type="ECO:0000256" key="6">
    <source>
        <dbReference type="ARBA" id="ARBA00023096"/>
    </source>
</evidence>
<keyword evidence="3 7" id="KW-0285">Flavoprotein</keyword>
<reference evidence="13" key="2">
    <citation type="submission" date="2020-09" db="EMBL/GenBank/DDBJ databases">
        <authorList>
            <person name="Sun Q."/>
            <person name="Ohkuma M."/>
        </authorList>
    </citation>
    <scope>NUCLEOTIDE SEQUENCE</scope>
    <source>
        <strain evidence="13">JCM 4637</strain>
    </source>
</reference>
<comment type="caution">
    <text evidence="13">The sequence shown here is derived from an EMBL/GenBank/DDBJ whole genome shotgun (WGS) entry which is preliminary data.</text>
</comment>
<comment type="pathway">
    <text evidence="7">Cofactor metabolism; pyridoxal 5'-phosphate salvage; pyridoxal 5'-phosphate from pyridoxine 5'-phosphate: step 1/1.</text>
</comment>
<dbReference type="GO" id="GO:0004733">
    <property type="term" value="F:pyridoxamine phosphate oxidase activity"/>
    <property type="evidence" value="ECO:0007669"/>
    <property type="project" value="UniProtKB-UniRule"/>
</dbReference>
<feature type="binding site" evidence="7 8">
    <location>
        <begin position="208"/>
        <end position="210"/>
    </location>
    <ligand>
        <name>substrate</name>
    </ligand>
</feature>
<feature type="binding site" evidence="7 8">
    <location>
        <position position="139"/>
    </location>
    <ligand>
        <name>substrate</name>
    </ligand>
</feature>
<evidence type="ECO:0000256" key="3">
    <source>
        <dbReference type="ARBA" id="ARBA00022630"/>
    </source>
</evidence>
<dbReference type="PANTHER" id="PTHR10851:SF0">
    <property type="entry name" value="PYRIDOXINE-5'-PHOSPHATE OXIDASE"/>
    <property type="match status" value="1"/>
</dbReference>
<keyword evidence="4 7" id="KW-0288">FMN</keyword>
<dbReference type="Proteomes" id="UP000638353">
    <property type="component" value="Unassembled WGS sequence"/>
</dbReference>
<evidence type="ECO:0000256" key="2">
    <source>
        <dbReference type="ARBA" id="ARBA00011738"/>
    </source>
</evidence>
<feature type="domain" description="Pyridoxine 5'-phosphate oxidase dimerisation C-terminal" evidence="12">
    <location>
        <begin position="189"/>
        <end position="230"/>
    </location>
</feature>
<dbReference type="PANTHER" id="PTHR10851">
    <property type="entry name" value="PYRIDOXINE-5-PHOSPHATE OXIDASE"/>
    <property type="match status" value="1"/>
</dbReference>
<dbReference type="Gene3D" id="2.30.110.10">
    <property type="entry name" value="Electron Transport, Fmn-binding Protein, Chain A"/>
    <property type="match status" value="1"/>
</dbReference>
<feature type="binding site" evidence="7 9">
    <location>
        <position position="202"/>
    </location>
    <ligand>
        <name>FMN</name>
        <dbReference type="ChEBI" id="CHEBI:58210"/>
    </ligand>
</feature>
<dbReference type="InterPro" id="IPR011576">
    <property type="entry name" value="Pyridox_Oxase_N"/>
</dbReference>
<proteinExistence type="inferred from homology"/>
<keyword evidence="6 7" id="KW-0664">Pyridoxine biosynthesis</keyword>
<evidence type="ECO:0000256" key="1">
    <source>
        <dbReference type="ARBA" id="ARBA00007301"/>
    </source>
</evidence>
<evidence type="ECO:0000256" key="4">
    <source>
        <dbReference type="ARBA" id="ARBA00022643"/>
    </source>
</evidence>
<feature type="binding site" evidence="7 9">
    <location>
        <position position="99"/>
    </location>
    <ligand>
        <name>FMN</name>
        <dbReference type="ChEBI" id="CHEBI:58210"/>
    </ligand>
</feature>
<dbReference type="HAMAP" id="MF_01629">
    <property type="entry name" value="PdxH"/>
    <property type="match status" value="1"/>
</dbReference>
<dbReference type="GO" id="GO:0010181">
    <property type="term" value="F:FMN binding"/>
    <property type="evidence" value="ECO:0007669"/>
    <property type="project" value="UniProtKB-UniRule"/>
</dbReference>
<dbReference type="NCBIfam" id="TIGR00558">
    <property type="entry name" value="pdxH"/>
    <property type="match status" value="1"/>
</dbReference>
<evidence type="ECO:0000259" key="12">
    <source>
        <dbReference type="Pfam" id="PF10590"/>
    </source>
</evidence>
<evidence type="ECO:0000256" key="10">
    <source>
        <dbReference type="SAM" id="MobiDB-lite"/>
    </source>
</evidence>
<comment type="cofactor">
    <cofactor evidence="7 9">
        <name>FMN</name>
        <dbReference type="ChEBI" id="CHEBI:58210"/>
    </cofactor>
    <text evidence="7 9">Binds 1 FMN per subunit.</text>
</comment>
<evidence type="ECO:0000313" key="13">
    <source>
        <dbReference type="EMBL" id="GHD03137.1"/>
    </source>
</evidence>